<evidence type="ECO:0000313" key="2">
    <source>
        <dbReference type="Proteomes" id="UP000185003"/>
    </source>
</evidence>
<gene>
    <name evidence="1" type="ORF">SAMN04488055_1845</name>
</gene>
<name>A0A1N6EV12_9BACT</name>
<reference evidence="1 2" key="1">
    <citation type="submission" date="2016-11" db="EMBL/GenBank/DDBJ databases">
        <authorList>
            <person name="Jaros S."/>
            <person name="Januszkiewicz K."/>
            <person name="Wedrychowicz H."/>
        </authorList>
    </citation>
    <scope>NUCLEOTIDE SEQUENCE [LARGE SCALE GENOMIC DNA]</scope>
    <source>
        <strain evidence="1 2">DSM 24787</strain>
    </source>
</reference>
<sequence>MNKLVLALFFSLPASGQETIVFKPAENLTVSNVSAIKLYAYDINKGCDRATPVSLIDNDKVTPCSRYVKTFEKEKVKQIIKLLRSEATYGGEPAACFETNYSLMMLDKANVVIGYVDISLFCNRLIANPLIPETGKKNGFSKKGKELLLHTLELVSEEDIVAP</sequence>
<accession>A0A1N6EV12</accession>
<keyword evidence="2" id="KW-1185">Reference proteome</keyword>
<dbReference type="Proteomes" id="UP000185003">
    <property type="component" value="Unassembled WGS sequence"/>
</dbReference>
<dbReference type="EMBL" id="FSRA01000001">
    <property type="protein sequence ID" value="SIN86804.1"/>
    <property type="molecule type" value="Genomic_DNA"/>
</dbReference>
<evidence type="ECO:0000313" key="1">
    <source>
        <dbReference type="EMBL" id="SIN86804.1"/>
    </source>
</evidence>
<proteinExistence type="predicted"/>
<organism evidence="1 2">
    <name type="scientific">Chitinophaga niabensis</name>
    <dbReference type="NCBI Taxonomy" id="536979"/>
    <lineage>
        <taxon>Bacteria</taxon>
        <taxon>Pseudomonadati</taxon>
        <taxon>Bacteroidota</taxon>
        <taxon>Chitinophagia</taxon>
        <taxon>Chitinophagales</taxon>
        <taxon>Chitinophagaceae</taxon>
        <taxon>Chitinophaga</taxon>
    </lineage>
</organism>
<protein>
    <submittedName>
        <fullName evidence="1">Uncharacterized protein</fullName>
    </submittedName>
</protein>
<dbReference type="RefSeq" id="WP_074238952.1">
    <property type="nucleotide sequence ID" value="NZ_FSRA01000001.1"/>
</dbReference>
<dbReference type="AlphaFoldDB" id="A0A1N6EV12"/>